<feature type="region of interest" description="Disordered" evidence="1">
    <location>
        <begin position="183"/>
        <end position="220"/>
    </location>
</feature>
<evidence type="ECO:0000256" key="1">
    <source>
        <dbReference type="SAM" id="MobiDB-lite"/>
    </source>
</evidence>
<sequence length="513" mass="56428">MDPPPDPRLEYIGSYVTKTLKLKPEKWGRLVATDELKSMVCEFLNFPEPLTRVFQLPLQVLVILQNSAAQLQVATSFPLSLKSKAAYFIKKRRHPVPKEDISDHLILGDMATKPIEQLAALVDEVGTSGLSLGAACSDVTEECACVDVKSIENKCDDYKLRCVPSVTSPLQISAICAGEREPFPSSAVRPPHSRPRHPYLARERESFPSSAVSPTTPDPRCIDSNWSRTLNLPALHVSPVQGGVVRLMATVFSVQVFVPLLSNRGNHKSWPPVVAQDVQKHVHSLKSTVYQVKGQVSGHTVLPMPVGVERVHEAESMLIKSGGEVVDLYLKSAIEGVVIKWSKQINDVLAEDSSQAFAGGQNPVPTAGEITSHISASEDSLSSTRHVVFVPVPDMSLFQYQTCCLCSKGSVPDMLSWFQYQTCCHCSRGPVPDMLSLFQRSSSRNVVFVPVPDMLSLFQNQTCCLCSRGPVPDVLSLFQRSSSRHVVLVPVPDMLSLFQRSSTRRVVFVSEVQ</sequence>
<gene>
    <name evidence="2" type="ORF">TBIB3V08_LOCUS3960</name>
</gene>
<dbReference type="EMBL" id="OD565329">
    <property type="protein sequence ID" value="CAD7441494.1"/>
    <property type="molecule type" value="Genomic_DNA"/>
</dbReference>
<protein>
    <submittedName>
        <fullName evidence="2">Uncharacterized protein</fullName>
    </submittedName>
</protein>
<name>A0A7R9EW51_9NEOP</name>
<dbReference type="AlphaFoldDB" id="A0A7R9EW51"/>
<reference evidence="2" key="1">
    <citation type="submission" date="2020-11" db="EMBL/GenBank/DDBJ databases">
        <authorList>
            <person name="Tran Van P."/>
        </authorList>
    </citation>
    <scope>NUCLEOTIDE SEQUENCE</scope>
</reference>
<organism evidence="2">
    <name type="scientific">Timema bartmani</name>
    <dbReference type="NCBI Taxonomy" id="61472"/>
    <lineage>
        <taxon>Eukaryota</taxon>
        <taxon>Metazoa</taxon>
        <taxon>Ecdysozoa</taxon>
        <taxon>Arthropoda</taxon>
        <taxon>Hexapoda</taxon>
        <taxon>Insecta</taxon>
        <taxon>Pterygota</taxon>
        <taxon>Neoptera</taxon>
        <taxon>Polyneoptera</taxon>
        <taxon>Phasmatodea</taxon>
        <taxon>Timematodea</taxon>
        <taxon>Timematoidea</taxon>
        <taxon>Timematidae</taxon>
        <taxon>Timema</taxon>
    </lineage>
</organism>
<evidence type="ECO:0000313" key="2">
    <source>
        <dbReference type="EMBL" id="CAD7441494.1"/>
    </source>
</evidence>
<accession>A0A7R9EW51</accession>
<proteinExistence type="predicted"/>